<dbReference type="AlphaFoldDB" id="A0A6N9YTH6"/>
<reference evidence="3 4" key="1">
    <citation type="submission" date="2020-02" db="EMBL/GenBank/DDBJ databases">
        <authorList>
            <person name="Li X.-J."/>
            <person name="Feng X.-M."/>
        </authorList>
    </citation>
    <scope>NUCLEOTIDE SEQUENCE [LARGE SCALE GENOMIC DNA]</scope>
    <source>
        <strain evidence="3 4">CGMCC 4.7225</strain>
    </source>
</reference>
<dbReference type="Proteomes" id="UP000469185">
    <property type="component" value="Unassembled WGS sequence"/>
</dbReference>
<comment type="caution">
    <text evidence="3">The sequence shown here is derived from an EMBL/GenBank/DDBJ whole genome shotgun (WGS) entry which is preliminary data.</text>
</comment>
<feature type="transmembrane region" description="Helical" evidence="2">
    <location>
        <begin position="64"/>
        <end position="88"/>
    </location>
</feature>
<evidence type="ECO:0000313" key="3">
    <source>
        <dbReference type="EMBL" id="NED98119.1"/>
    </source>
</evidence>
<keyword evidence="2" id="KW-0472">Membrane</keyword>
<evidence type="ECO:0000313" key="4">
    <source>
        <dbReference type="Proteomes" id="UP000469185"/>
    </source>
</evidence>
<keyword evidence="2" id="KW-1133">Transmembrane helix</keyword>
<keyword evidence="2" id="KW-0812">Transmembrane</keyword>
<evidence type="ECO:0000256" key="2">
    <source>
        <dbReference type="SAM" id="Phobius"/>
    </source>
</evidence>
<dbReference type="RefSeq" id="WP_163820904.1">
    <property type="nucleotide sequence ID" value="NZ_JAAGOB010000016.1"/>
</dbReference>
<feature type="region of interest" description="Disordered" evidence="1">
    <location>
        <begin position="163"/>
        <end position="191"/>
    </location>
</feature>
<gene>
    <name evidence="3" type="ORF">G1H11_22730</name>
</gene>
<accession>A0A6N9YTH6</accession>
<name>A0A6N9YTH6_9ACTN</name>
<keyword evidence="4" id="KW-1185">Reference proteome</keyword>
<protein>
    <submittedName>
        <fullName evidence="3">Uncharacterized protein</fullName>
    </submittedName>
</protein>
<feature type="transmembrane region" description="Helical" evidence="2">
    <location>
        <begin position="95"/>
        <end position="120"/>
    </location>
</feature>
<feature type="compositionally biased region" description="Low complexity" evidence="1">
    <location>
        <begin position="171"/>
        <end position="183"/>
    </location>
</feature>
<evidence type="ECO:0000256" key="1">
    <source>
        <dbReference type="SAM" id="MobiDB-lite"/>
    </source>
</evidence>
<feature type="transmembrane region" description="Helical" evidence="2">
    <location>
        <begin position="126"/>
        <end position="148"/>
    </location>
</feature>
<feature type="transmembrane region" description="Helical" evidence="2">
    <location>
        <begin position="35"/>
        <end position="58"/>
    </location>
</feature>
<sequence length="191" mass="19761">MSESNRMKSGPPASAPAAPGAVPGAASFLKPMRRVLTLTGLGLAVLLPVGTVVGWAFGGSEVGLAILLGLAVPAAFFGATVLTGVLATRLDNTRFVGVVVGAWLVKIIVLMVIMALIADAEFYDRMAFFIAFVVGVVAWLSAELVIVVRSKVPYVDVPERADVPERSASTDASPEASDEPAPARNGESRGV</sequence>
<organism evidence="3 4">
    <name type="scientific">Phytoactinopolyspora alkaliphila</name>
    <dbReference type="NCBI Taxonomy" id="1783498"/>
    <lineage>
        <taxon>Bacteria</taxon>
        <taxon>Bacillati</taxon>
        <taxon>Actinomycetota</taxon>
        <taxon>Actinomycetes</taxon>
        <taxon>Jiangellales</taxon>
        <taxon>Jiangellaceae</taxon>
        <taxon>Phytoactinopolyspora</taxon>
    </lineage>
</organism>
<dbReference type="EMBL" id="JAAGOB010000016">
    <property type="protein sequence ID" value="NED98119.1"/>
    <property type="molecule type" value="Genomic_DNA"/>
</dbReference>
<proteinExistence type="predicted"/>